<evidence type="ECO:0000259" key="3">
    <source>
        <dbReference type="PROSITE" id="PS50026"/>
    </source>
</evidence>
<comment type="caution">
    <text evidence="1">Lacks conserved residue(s) required for the propagation of feature annotation.</text>
</comment>
<dbReference type="Pfam" id="PF21164">
    <property type="entry name" value="Dumpy_DPY"/>
    <property type="match status" value="1"/>
</dbReference>
<feature type="domain" description="EGF-like" evidence="3">
    <location>
        <begin position="50"/>
        <end position="89"/>
    </location>
</feature>
<dbReference type="InParanoid" id="A0A6P8YT88"/>
<dbReference type="InterPro" id="IPR048407">
    <property type="entry name" value="Dumpy_DPY"/>
</dbReference>
<dbReference type="FunCoup" id="A0A6P8YT88">
    <property type="interactions" value="32"/>
</dbReference>
<sequence>MVHSAGLLVAALAAVCFSSVSGSIYYYQSTPAPYTPYRYSYYRALGMSSSADPCYPNPCGRNALCREANGRPVCSCLPGHQGNPLTYCQRGECQDSSDCPHNRKCQNYECVDACAGTCGINANCEVRNHIPVCSCPPQHTGDPISSCRRMDPQELCTQTTCGRNTRCDVINLVPTCSCLPGYKGSPLQGCYHECETDAECGRGQQCRDFTCSAACTAGTCGDNANCEVRNHRAVCSCPAGYLGDPYTSCRAECLSHGDCPRDRPSCVAARCTNPCLGVCGINAECKVRDATAICSCPRDMTGDPFVSCRPFEKRDLCDPNPCGENAQCQPGYDRSGKDRPVCTCLPGYKGDALSYCRRGECSTSSDCANHQACLNYECRDACAGQCGVNADCRARDHVAVCTCPPGFTGDAVSQCSALPQARANEYVSSRSGEYVSTRSGGYWRYGRYYY</sequence>
<dbReference type="OrthoDB" id="4405280at2759"/>
<keyword evidence="1" id="KW-1015">Disulfide bond</keyword>
<dbReference type="RefSeq" id="XP_034237282.1">
    <property type="nucleotide sequence ID" value="XM_034381391.1"/>
</dbReference>
<dbReference type="SMART" id="SM00181">
    <property type="entry name" value="EGF"/>
    <property type="match status" value="7"/>
</dbReference>
<dbReference type="CTD" id="33013"/>
<protein>
    <submittedName>
        <fullName evidence="5">Protein eyes shut isoform X1</fullName>
    </submittedName>
</protein>
<evidence type="ECO:0000313" key="5">
    <source>
        <dbReference type="RefSeq" id="XP_034237282.1"/>
    </source>
</evidence>
<dbReference type="InterPro" id="IPR000742">
    <property type="entry name" value="EGF"/>
</dbReference>
<dbReference type="AlphaFoldDB" id="A0A6P8YT88"/>
<name>A0A6P8YT88_THRPL</name>
<dbReference type="PROSITE" id="PS01186">
    <property type="entry name" value="EGF_2"/>
    <property type="match status" value="4"/>
</dbReference>
<evidence type="ECO:0000256" key="2">
    <source>
        <dbReference type="SAM" id="SignalP"/>
    </source>
</evidence>
<evidence type="ECO:0000313" key="4">
    <source>
        <dbReference type="Proteomes" id="UP000515158"/>
    </source>
</evidence>
<dbReference type="PROSITE" id="PS50026">
    <property type="entry name" value="EGF_3"/>
    <property type="match status" value="3"/>
</dbReference>
<dbReference type="KEGG" id="tpal:117642820"/>
<dbReference type="SUPFAM" id="SSF57196">
    <property type="entry name" value="EGF/Laminin"/>
    <property type="match status" value="1"/>
</dbReference>
<accession>A0A6P8YT88</accession>
<organism evidence="5">
    <name type="scientific">Thrips palmi</name>
    <name type="common">Melon thrips</name>
    <dbReference type="NCBI Taxonomy" id="161013"/>
    <lineage>
        <taxon>Eukaryota</taxon>
        <taxon>Metazoa</taxon>
        <taxon>Ecdysozoa</taxon>
        <taxon>Arthropoda</taxon>
        <taxon>Hexapoda</taxon>
        <taxon>Insecta</taxon>
        <taxon>Pterygota</taxon>
        <taxon>Neoptera</taxon>
        <taxon>Paraneoptera</taxon>
        <taxon>Thysanoptera</taxon>
        <taxon>Terebrantia</taxon>
        <taxon>Thripoidea</taxon>
        <taxon>Thripidae</taxon>
        <taxon>Thrips</taxon>
    </lineage>
</organism>
<keyword evidence="4" id="KW-1185">Reference proteome</keyword>
<evidence type="ECO:0000256" key="1">
    <source>
        <dbReference type="PROSITE-ProRule" id="PRU00076"/>
    </source>
</evidence>
<dbReference type="PANTHER" id="PTHR22963:SF38">
    <property type="entry name" value="LP13770P"/>
    <property type="match status" value="1"/>
</dbReference>
<feature type="disulfide bond" evidence="1">
    <location>
        <begin position="382"/>
        <end position="392"/>
    </location>
</feature>
<feature type="signal peptide" evidence="2">
    <location>
        <begin position="1"/>
        <end position="22"/>
    </location>
</feature>
<proteinExistence type="predicted"/>
<feature type="domain" description="EGF-like" evidence="3">
    <location>
        <begin position="379"/>
        <end position="416"/>
    </location>
</feature>
<dbReference type="PANTHER" id="PTHR22963">
    <property type="entry name" value="ENDOGLIN-RELATED"/>
    <property type="match status" value="1"/>
</dbReference>
<dbReference type="GeneID" id="117642820"/>
<keyword evidence="2" id="KW-0732">Signal</keyword>
<keyword evidence="1" id="KW-0245">EGF-like domain</keyword>
<reference evidence="5" key="1">
    <citation type="submission" date="2025-08" db="UniProtKB">
        <authorList>
            <consortium name="RefSeq"/>
        </authorList>
    </citation>
    <scope>IDENTIFICATION</scope>
    <source>
        <tissue evidence="5">Total insect</tissue>
    </source>
</reference>
<feature type="domain" description="EGF-like" evidence="3">
    <location>
        <begin position="313"/>
        <end position="357"/>
    </location>
</feature>
<feature type="chain" id="PRO_5027834854" evidence="2">
    <location>
        <begin position="23"/>
        <end position="450"/>
    </location>
</feature>
<gene>
    <name evidence="5" type="primary">LOC117642820</name>
</gene>
<dbReference type="Proteomes" id="UP000515158">
    <property type="component" value="Unplaced"/>
</dbReference>